<feature type="domain" description="Carrier" evidence="7">
    <location>
        <begin position="2911"/>
        <end position="2986"/>
    </location>
</feature>
<dbReference type="Pfam" id="PF16197">
    <property type="entry name" value="KAsynt_C_assoc"/>
    <property type="match status" value="1"/>
</dbReference>
<dbReference type="InterPro" id="IPR005814">
    <property type="entry name" value="Aminotrans_3"/>
</dbReference>
<keyword evidence="2" id="KW-0596">Phosphopantetheine</keyword>
<dbReference type="CDD" id="cd19531">
    <property type="entry name" value="LCL_NRPS-like"/>
    <property type="match status" value="1"/>
</dbReference>
<dbReference type="Pfam" id="PF00668">
    <property type="entry name" value="Condensation"/>
    <property type="match status" value="2"/>
</dbReference>
<dbReference type="InterPro" id="IPR036661">
    <property type="entry name" value="Luciferase-like_sf"/>
</dbReference>
<dbReference type="eggNOG" id="COG1020">
    <property type="taxonomic scope" value="Bacteria"/>
</dbReference>
<dbReference type="InterPro" id="IPR001227">
    <property type="entry name" value="Ac_transferase_dom_sf"/>
</dbReference>
<dbReference type="GO" id="GO:0008483">
    <property type="term" value="F:transaminase activity"/>
    <property type="evidence" value="ECO:0007669"/>
    <property type="project" value="InterPro"/>
</dbReference>
<dbReference type="InterPro" id="IPR015424">
    <property type="entry name" value="PyrdxlP-dep_Trfase"/>
</dbReference>
<dbReference type="PANTHER" id="PTHR43775:SF37">
    <property type="entry name" value="SI:DKEY-61P9.11"/>
    <property type="match status" value="1"/>
</dbReference>
<dbReference type="GO" id="GO:0006633">
    <property type="term" value="P:fatty acid biosynthetic process"/>
    <property type="evidence" value="ECO:0007669"/>
    <property type="project" value="TreeGrafter"/>
</dbReference>
<dbReference type="InterPro" id="IPR015421">
    <property type="entry name" value="PyrdxlP-dep_Trfase_major"/>
</dbReference>
<dbReference type="GO" id="GO:0016705">
    <property type="term" value="F:oxidoreductase activity, acting on paired donors, with incorporation or reduction of molecular oxygen"/>
    <property type="evidence" value="ECO:0007669"/>
    <property type="project" value="InterPro"/>
</dbReference>
<dbReference type="InterPro" id="IPR014043">
    <property type="entry name" value="Acyl_transferase_dom"/>
</dbReference>
<dbReference type="Gene3D" id="3.30.300.30">
    <property type="match status" value="1"/>
</dbReference>
<dbReference type="PANTHER" id="PTHR43775">
    <property type="entry name" value="FATTY ACID SYNTHASE"/>
    <property type="match status" value="1"/>
</dbReference>
<dbReference type="Gene3D" id="3.40.50.980">
    <property type="match status" value="2"/>
</dbReference>
<evidence type="ECO:0000313" key="9">
    <source>
        <dbReference type="EMBL" id="KFX03241.1"/>
    </source>
</evidence>
<dbReference type="InterPro" id="IPR024011">
    <property type="entry name" value="Biosynth_lucif-like_mOase_dom"/>
</dbReference>
<dbReference type="EMBL" id="JQHM01000009">
    <property type="protein sequence ID" value="KFX03241.1"/>
    <property type="molecule type" value="Genomic_DNA"/>
</dbReference>
<evidence type="ECO:0000256" key="5">
    <source>
        <dbReference type="ARBA" id="ARBA00022898"/>
    </source>
</evidence>
<evidence type="ECO:0000259" key="7">
    <source>
        <dbReference type="PROSITE" id="PS50075"/>
    </source>
</evidence>
<evidence type="ECO:0000256" key="1">
    <source>
        <dbReference type="ARBA" id="ARBA00001933"/>
    </source>
</evidence>
<dbReference type="InterPro" id="IPR020845">
    <property type="entry name" value="AMP-binding_CS"/>
</dbReference>
<dbReference type="Pfam" id="PF00202">
    <property type="entry name" value="Aminotran_3"/>
    <property type="match status" value="1"/>
</dbReference>
<comment type="similarity">
    <text evidence="6">In the C-terminal section; belongs to the NRP synthetase family.</text>
</comment>
<evidence type="ECO:0000256" key="6">
    <source>
        <dbReference type="ARBA" id="ARBA00029443"/>
    </source>
</evidence>
<dbReference type="Gene3D" id="2.30.38.10">
    <property type="entry name" value="Luciferase, Domain 3"/>
    <property type="match status" value="1"/>
</dbReference>
<dbReference type="InterPro" id="IPR014030">
    <property type="entry name" value="Ketoacyl_synth_N"/>
</dbReference>
<evidence type="ECO:0008006" key="11">
    <source>
        <dbReference type="Google" id="ProtNLM"/>
    </source>
</evidence>
<feature type="domain" description="Carrier" evidence="7">
    <location>
        <begin position="858"/>
        <end position="936"/>
    </location>
</feature>
<dbReference type="InterPro" id="IPR049704">
    <property type="entry name" value="Aminotrans_3_PPA_site"/>
</dbReference>
<dbReference type="GO" id="GO:0004312">
    <property type="term" value="F:fatty acid synthase activity"/>
    <property type="evidence" value="ECO:0007669"/>
    <property type="project" value="TreeGrafter"/>
</dbReference>
<dbReference type="SUPFAM" id="SSF53383">
    <property type="entry name" value="PLP-dependent transferases"/>
    <property type="match status" value="1"/>
</dbReference>
<dbReference type="Gene3D" id="3.40.640.10">
    <property type="entry name" value="Type I PLP-dependent aspartate aminotransferase-like (Major domain)"/>
    <property type="match status" value="1"/>
</dbReference>
<gene>
    <name evidence="9" type="ORF">KP22_16075</name>
</gene>
<dbReference type="InterPro" id="IPR011251">
    <property type="entry name" value="Luciferase-like_dom"/>
</dbReference>
<evidence type="ECO:0000256" key="4">
    <source>
        <dbReference type="ARBA" id="ARBA00022679"/>
    </source>
</evidence>
<comment type="caution">
    <text evidence="9">The sequence shown here is derived from an EMBL/GenBank/DDBJ whole genome shotgun (WGS) entry which is preliminary data.</text>
</comment>
<dbReference type="SMART" id="SM00825">
    <property type="entry name" value="PKS_KS"/>
    <property type="match status" value="1"/>
</dbReference>
<dbReference type="InterPro" id="IPR000873">
    <property type="entry name" value="AMP-dep_synth/lig_dom"/>
</dbReference>
<dbReference type="PROSITE" id="PS50075">
    <property type="entry name" value="CARRIER"/>
    <property type="match status" value="2"/>
</dbReference>
<feature type="domain" description="Ketosynthase family 3 (KS3)" evidence="8">
    <location>
        <begin position="1"/>
        <end position="397"/>
    </location>
</feature>
<dbReference type="eggNOG" id="COG0001">
    <property type="taxonomic scope" value="Bacteria"/>
</dbReference>
<dbReference type="InterPro" id="IPR020841">
    <property type="entry name" value="PKS_Beta-ketoAc_synthase_dom"/>
</dbReference>
<keyword evidence="5" id="KW-0663">Pyridoxal phosphate</keyword>
<evidence type="ECO:0000256" key="2">
    <source>
        <dbReference type="ARBA" id="ARBA00022450"/>
    </source>
</evidence>
<dbReference type="PROSITE" id="PS52004">
    <property type="entry name" value="KS3_2"/>
    <property type="match status" value="1"/>
</dbReference>
<dbReference type="SUPFAM" id="SSF56801">
    <property type="entry name" value="Acetyl-CoA synthetase-like"/>
    <property type="match status" value="1"/>
</dbReference>
<dbReference type="Pfam" id="PF00109">
    <property type="entry name" value="ketoacyl-synt"/>
    <property type="match status" value="1"/>
</dbReference>
<dbReference type="NCBIfam" id="TIGR01733">
    <property type="entry name" value="AA-adenyl-dom"/>
    <property type="match status" value="1"/>
</dbReference>
<evidence type="ECO:0000256" key="3">
    <source>
        <dbReference type="ARBA" id="ARBA00022553"/>
    </source>
</evidence>
<comment type="cofactor">
    <cofactor evidence="1">
        <name>pyridoxal 5'-phosphate</name>
        <dbReference type="ChEBI" id="CHEBI:597326"/>
    </cofactor>
</comment>
<dbReference type="Pfam" id="PF00296">
    <property type="entry name" value="Bac_luciferase"/>
    <property type="match status" value="1"/>
</dbReference>
<dbReference type="InterPro" id="IPR015422">
    <property type="entry name" value="PyrdxlP-dep_Trfase_small"/>
</dbReference>
<dbReference type="PROSITE" id="PS00455">
    <property type="entry name" value="AMP_BINDING"/>
    <property type="match status" value="1"/>
</dbReference>
<dbReference type="Pfam" id="PF00550">
    <property type="entry name" value="PP-binding"/>
    <property type="match status" value="2"/>
</dbReference>
<keyword evidence="4" id="KW-0808">Transferase</keyword>
<dbReference type="Gene3D" id="3.40.47.10">
    <property type="match status" value="1"/>
</dbReference>
<dbReference type="InterPro" id="IPR016036">
    <property type="entry name" value="Malonyl_transacylase_ACP-bd"/>
</dbReference>
<dbReference type="Gene3D" id="3.30.70.3290">
    <property type="match status" value="1"/>
</dbReference>
<dbReference type="GO" id="GO:0030170">
    <property type="term" value="F:pyridoxal phosphate binding"/>
    <property type="evidence" value="ECO:0007669"/>
    <property type="project" value="InterPro"/>
</dbReference>
<dbReference type="InterPro" id="IPR014031">
    <property type="entry name" value="Ketoacyl_synth_C"/>
</dbReference>
<dbReference type="SUPFAM" id="SSF51679">
    <property type="entry name" value="Bacterial luciferase-like"/>
    <property type="match status" value="1"/>
</dbReference>
<protein>
    <recommendedName>
        <fullName evidence="11">Peptide synthetase</fullName>
    </recommendedName>
</protein>
<dbReference type="InterPro" id="IPR032821">
    <property type="entry name" value="PKS_assoc"/>
</dbReference>
<dbReference type="InterPro" id="IPR050091">
    <property type="entry name" value="PKS_NRPS_Biosynth_Enz"/>
</dbReference>
<dbReference type="SUPFAM" id="SSF52777">
    <property type="entry name" value="CoA-dependent acyltransferases"/>
    <property type="match status" value="4"/>
</dbReference>
<dbReference type="SUPFAM" id="SSF47336">
    <property type="entry name" value="ACP-like"/>
    <property type="match status" value="2"/>
</dbReference>
<dbReference type="InterPro" id="IPR025110">
    <property type="entry name" value="AMP-bd_C"/>
</dbReference>
<dbReference type="InterPro" id="IPR016035">
    <property type="entry name" value="Acyl_Trfase/lysoPLipase"/>
</dbReference>
<dbReference type="Gene3D" id="1.10.1200.10">
    <property type="entry name" value="ACP-like"/>
    <property type="match status" value="2"/>
</dbReference>
<dbReference type="InterPro" id="IPR001242">
    <property type="entry name" value="Condensation_dom"/>
</dbReference>
<dbReference type="Pfam" id="PF00698">
    <property type="entry name" value="Acyl_transf_1"/>
    <property type="match status" value="1"/>
</dbReference>
<dbReference type="Gene3D" id="3.40.366.10">
    <property type="entry name" value="Malonyl-Coenzyme A Acyl Carrier Protein, domain 2"/>
    <property type="match status" value="1"/>
</dbReference>
<dbReference type="eggNOG" id="COG3321">
    <property type="taxonomic scope" value="Bacteria"/>
</dbReference>
<dbReference type="Gene3D" id="3.30.559.30">
    <property type="entry name" value="Nonribosomal peptide synthetase, condensation domain"/>
    <property type="match status" value="2"/>
</dbReference>
<dbReference type="NCBIfam" id="TIGR04020">
    <property type="entry name" value="seco_metab_LLM"/>
    <property type="match status" value="1"/>
</dbReference>
<dbReference type="InterPro" id="IPR023213">
    <property type="entry name" value="CAT-like_dom_sf"/>
</dbReference>
<evidence type="ECO:0000313" key="10">
    <source>
        <dbReference type="Proteomes" id="UP000032874"/>
    </source>
</evidence>
<dbReference type="Gene3D" id="3.30.559.10">
    <property type="entry name" value="Chloramphenicol acetyltransferase-like domain"/>
    <property type="match status" value="2"/>
</dbReference>
<dbReference type="SMART" id="SM00827">
    <property type="entry name" value="PKS_AT"/>
    <property type="match status" value="1"/>
</dbReference>
<organism evidence="9 10">
    <name type="scientific">Pectobacterium betavasculorum</name>
    <dbReference type="NCBI Taxonomy" id="55207"/>
    <lineage>
        <taxon>Bacteria</taxon>
        <taxon>Pseudomonadati</taxon>
        <taxon>Pseudomonadota</taxon>
        <taxon>Gammaproteobacteria</taxon>
        <taxon>Enterobacterales</taxon>
        <taxon>Pectobacteriaceae</taxon>
        <taxon>Pectobacterium</taxon>
    </lineage>
</organism>
<keyword evidence="3" id="KW-0597">Phosphoprotein</keyword>
<dbReference type="InterPro" id="IPR045851">
    <property type="entry name" value="AMP-bd_C_sf"/>
</dbReference>
<dbReference type="SUPFAM" id="SSF53901">
    <property type="entry name" value="Thiolase-like"/>
    <property type="match status" value="1"/>
</dbReference>
<dbReference type="SUPFAM" id="SSF55048">
    <property type="entry name" value="Probable ACP-binding domain of malonyl-CoA ACP transacylase"/>
    <property type="match status" value="1"/>
</dbReference>
<dbReference type="CDD" id="cd00833">
    <property type="entry name" value="PKS"/>
    <property type="match status" value="1"/>
</dbReference>
<dbReference type="Gene3D" id="3.90.1150.10">
    <property type="entry name" value="Aspartate Aminotransferase, domain 1"/>
    <property type="match status" value="1"/>
</dbReference>
<dbReference type="InterPro" id="IPR010071">
    <property type="entry name" value="AA_adenyl_dom"/>
</dbReference>
<dbReference type="InterPro" id="IPR036736">
    <property type="entry name" value="ACP-like_sf"/>
</dbReference>
<dbReference type="Pfam" id="PF00501">
    <property type="entry name" value="AMP-binding"/>
    <property type="match status" value="1"/>
</dbReference>
<dbReference type="Pfam" id="PF02801">
    <property type="entry name" value="Ketoacyl-synt_C"/>
    <property type="match status" value="1"/>
</dbReference>
<dbReference type="PROSITE" id="PS00600">
    <property type="entry name" value="AA_TRANSFER_CLASS_3"/>
    <property type="match status" value="1"/>
</dbReference>
<dbReference type="InterPro" id="IPR016039">
    <property type="entry name" value="Thiolase-like"/>
</dbReference>
<reference evidence="9 10" key="1">
    <citation type="submission" date="2014-08" db="EMBL/GenBank/DDBJ databases">
        <title>Genome sequences of NCPPB Pectobacterium isolates.</title>
        <authorList>
            <person name="Glover R.H."/>
            <person name="Sapp M."/>
            <person name="Elphinstone J."/>
        </authorList>
    </citation>
    <scope>NUCLEOTIDE SEQUENCE [LARGE SCALE GENOMIC DNA]</scope>
    <source>
        <strain evidence="9 10">NCPPB 2795</strain>
    </source>
</reference>
<dbReference type="STRING" id="55207.KP22_16075"/>
<dbReference type="Proteomes" id="UP000032874">
    <property type="component" value="Unassembled WGS sequence"/>
</dbReference>
<sequence length="3472" mass="385496">MEKGRTAVKRLSLTERFSTEITAIRHEPAVGAFLDEIEKFDPLFFGISPKEAGEIDPQHRLMMLVIQEALEDAGIPANSLRGKSVGVFIASSSDDYQHLALSEERMDLVNVYTSLGTSRSSGAGRISYLMGFTGPSLQLDTSCSSSLVAVHLACQSLAAQECEIAIVAGANLILSEKNIQLRHQLNAVSVQGICRPFDESADGFVQGEGVAAIVLKPGSKAIEDNIPVYLDILASACNHNGGGNGLTAPNSKAQEALLRQVLRRANIAPEDVFYIETHGTGTRLGDPIEVQSINNVYGTGEAQHSPLYIGSSKANFGHLEAGAGLLSLIKTAMAMERGKLPPQVNIQQLNSLIDWEQGRARVTTEVCDWPVNKQGKRIAGISSFGITGTNAHLIVSKNIMSEKYSEPGGTEYYPFLLSAKHPESLAAKIQQFKSLAVQQKHNVSDVCRTLALGRQHFDQRFAFSVGNWSEVNEKLSKEHATRPKLAPPAKGWVFACTGQGSQYPEMGHEWYKNFSVFRVVFDELDKLYFVQRGEYLKDILWNTPDEDKLNDTGVAQPALFAYEYATFRLLESLGIKPSAVIGHSLGEYVAACIAGVFTPEQAFGLVLLRAKLMAALPSEGGMLSVRASLELITTLIVDYERLEVCVVNAQELIVVGGPHHELENLKALLKEKNISAFPLTVSNAFHTVAMEPAMSELTELVSALDVKPPVIPMAANLTGEWFDTAWQMRDYWAKHMRNTVLFYPCVESFRAEGYSHYIEIGPRPVLSQIIKSIDTEAYTLHCAVPGQERKSLCDVLCQLFTLGEDIHWQMIFSGLDIKKIRLPNYPFKLTRCWLESADISLEGRDTGAMKGINEQENNNFSAILSDLSDIFSELLHVPCSEMDTCRSLLESGVDSFIIVMAVKRIKEKFNIKVTVKEIFERYISITKLAEHLVAQGAVSHNKSSLISASLNNNPATSSDSLNTQTTSVRSMPDAIAIQTKPQPSSYHYSAAPSPLQNVYGQSGSEHPVNVSETYVPPQFSFAEDEVYSDNVTVLPNSNNDALTLTQRHYLATFIERYNAKTARSKQQAALNRPHLCNNRKSSSGFRPETKELTYSIQCHASSGCTIRDIDGNEYVDLAMGFGSTFFGHRPQFITDRLQQQINQGYQIGPESHLAGECAKMICQTSGMERVLFTNSGTESVMTAIRIARAAAGRSKVVMFQNAYHGHFDGTMTVPDHEAGLGASLPMTAGTPASMISDVIVLPYNSPQSINYLKTHGHEIAAVVTEPVQNRDPSLHPAEFLQNIRQVTRDNGIILIFDEVLVGYRIALGGAQQWFGIEADMATYGKVIGGGLPLGVVAGKSWIMDRVDGGQWQYNDESAPDPQTTYTAGTFCKHPLAIAACHAVLSKMIEEGPRLQEQLNKKVDELVRILNEVFAAHKVPLQVYNFGSFFRFAQNGNLSFVYQPLELDLFFFHLVEKNIYVWEGKTCFLSTAHTNAHIQKIIHAVNDSVAEMKAAGFWCEAPPPSDNRTFHRQPAGFAKYDSPEKKSEPASILSRAMSSNQKTEHKAGEKYLSKYPSSIADGSFLAKTSTQNIIDFGLYFFGDDVADKFAQILDAARYADDADFHSFWLPERHFNPFGGFAPKPAVISAALANATENIHIRASVLAPLHHPVGLAEEWSVVDNLSHGRAGIALASGWFVNDFVLNPPAWGQQREVMLDHMNAIQHLWKGHALAVAGPDGRVAEVTLHPRPVQSGVPMWLTTLGNRQNYIDAGHKGVGILTNMIGQKLSDLEENIGLYRKAREEAGFDPQEGHITVLLHTLIMDDAARAIETAREPFCNYLNSSVALFQKMVAQEGLEADFDSLSEEDRAFLLNAAYGRYLKGNALIGDVDNCEAVVRSLYEIGVTEIACFVDFGIDPDLMRASFDNITRLKNRFRNGNAKNLHYTSLAPIVTGESGLIQPQAVCEETEKENGQQDILLTLTDDQRMLWFIGQRSQDGMMAFAQTSALTLRGTIQKDAFQKAWQQVVMRHDALRTRIDAHGQQQWIASQVRATIQHIDLSLLDSAQHDAQLQEFLTAESQKTFHFDDLLYRLTLVSLGSQHHVLIFTAHHLICDGVSVGVILTELAACYDAFCQNQPAPQLAPVLQFSEYVRWRHNQYLEKDYQREESFWLNQLAEQNLETLSLPLDYARPVVKTYQGDRYIMTLDRDSLQQLKSFARNNQMTSFMVVLGAFYCLLYRLARQKQVTVGVPFSGRTLHNSETMVGYLSNVYPIALEMHDDETVTQYLQRLRIILLDAYEHQNYPFSSLIEKGNFRRDASSSPLFNVAFNWDRVDIPPMHGLEVTNFRFTPSFVEYDLMINLLEVNEEAELSWDFNTDLFDKTTICHLSRQFEYLLMQFISNPGQPYSQMALEKHAVQLSQIPSASHQAEFVAVSQWLSRCAEKFPDNLAVVDGKRQLSYQQLEHYANKMANRLLQRNIAKGDFVALCLPPSVALLVAIHGVIKAGAAYVPLNTRYPVEKLQAMADKAGAKLVIRAQEKYEEIFPQTTKSVFILDEALEALNKAPKKVCAVPMDADDIVYLIHTSGSTGLPKAVQTTQGNLVSFCYAALGRLKMTGEESFLNVSPASFDMSVPDFFLPLLNGGKVILASEDDRLLPANLVTLLEQYDVNFMQATPTTWQAVVDSGWQGKGNLRACVGGEILSRSLAKALKQRAASVWNGYGPTETTVWSNLLKVKDSDLRSAMIPVGTPLSNAAVYVLDKFLQPVPEGHIGEIYIGGYGVSRGYFNQLDITSKVFLQNPWAEGNLYRTGDLGRFSQNGSISVLGRADTQVKIRGFRIEIGEIEAALTELEGVSTAVARVEQHDSDSVLTAFVELTDSVSVSGTELRSQLKAVLPDYMVPRVIKVMDSLPRSGNDKIDRHQLPALDISAEQMAYVAPATETESTLCSILQDVLGVESISAEADFFEMGGSSLDLVRVQQAIQNQFEVAIQVTKLFTCTTAREIAVLIDEPDAGSTSSCAAKVRISHEEGVNPIVLPVTPTVAYHLQHLGYRNHLNLIKQFDLHHSALTPALMEQAITQLVQRHEALTISLYQNVSDEWVQEVGASRPTLEILDLAECLAVSFQSTLENSLSLMQEQFELKRGSSLARFIWIKAPHGIADKLMLSVHFALADAYGMELLVDQLTMLLRAPDVVIHNVPDERSRYRNWFAAYQQFSHEQALADLSFWHGLPWYRTAKLQCERRTPACSRARFYHRDDYLALMRALSGQHQVSAEQLAELEDSQTIHFFSLDAATTSVLKASLLEKEIELVDALLATYYQLLTPLLTGSFLPIDFMFSNRKPIFKNINITETVMRAAENIILPLDLKEGDIFSHAQQISQCRTGLPHGGLGLPALRFLNSDASVRGQIEALPLPQVGFNYLSLWSKGDADTAGILSPANFQAGRNIGNDIQVERSIWLQLYVDESADSLEFALNYEAHRFSYSEVVLLAKRFKEIISYFC</sequence>
<accession>A0A093RZF7</accession>
<name>A0A093RZF7_9GAMM</name>
<dbReference type="InterPro" id="IPR009081">
    <property type="entry name" value="PP-bd_ACP"/>
</dbReference>
<dbReference type="Gene3D" id="3.20.20.30">
    <property type="entry name" value="Luciferase-like domain"/>
    <property type="match status" value="1"/>
</dbReference>
<proteinExistence type="inferred from homology"/>
<evidence type="ECO:0000259" key="8">
    <source>
        <dbReference type="PROSITE" id="PS52004"/>
    </source>
</evidence>
<dbReference type="Pfam" id="PF13193">
    <property type="entry name" value="AMP-binding_C"/>
    <property type="match status" value="1"/>
</dbReference>
<dbReference type="SUPFAM" id="SSF52151">
    <property type="entry name" value="FabD/lysophospholipase-like"/>
    <property type="match status" value="1"/>
</dbReference>